<dbReference type="GO" id="GO:0006020">
    <property type="term" value="P:inositol metabolic process"/>
    <property type="evidence" value="ECO:0007669"/>
    <property type="project" value="TreeGrafter"/>
</dbReference>
<evidence type="ECO:0000256" key="2">
    <source>
        <dbReference type="ARBA" id="ARBA00001946"/>
    </source>
</evidence>
<gene>
    <name evidence="11" type="ORF">HA331_08350</name>
</gene>
<dbReference type="SMR" id="A0A832T7M0"/>
<evidence type="ECO:0000313" key="12">
    <source>
        <dbReference type="Proteomes" id="UP000617544"/>
    </source>
</evidence>
<dbReference type="SUPFAM" id="SSF56655">
    <property type="entry name" value="Carbohydrate phosphatase"/>
    <property type="match status" value="1"/>
</dbReference>
<dbReference type="Proteomes" id="UP000617544">
    <property type="component" value="Unassembled WGS sequence"/>
</dbReference>
<dbReference type="GeneID" id="1442741"/>
<dbReference type="Gene3D" id="3.40.190.80">
    <property type="match status" value="1"/>
</dbReference>
<organism evidence="11 12">
    <name type="scientific">Pyrococcus horikoshii</name>
    <dbReference type="NCBI Taxonomy" id="53953"/>
    <lineage>
        <taxon>Archaea</taxon>
        <taxon>Methanobacteriati</taxon>
        <taxon>Methanobacteriota</taxon>
        <taxon>Thermococci</taxon>
        <taxon>Thermococcales</taxon>
        <taxon>Thermococcaceae</taxon>
        <taxon>Pyrococcus</taxon>
    </lineage>
</organism>
<evidence type="ECO:0000256" key="6">
    <source>
        <dbReference type="ARBA" id="ARBA00022801"/>
    </source>
</evidence>
<evidence type="ECO:0000256" key="5">
    <source>
        <dbReference type="ARBA" id="ARBA00022723"/>
    </source>
</evidence>
<feature type="binding site" evidence="10">
    <location>
        <position position="84"/>
    </location>
    <ligand>
        <name>Mg(2+)</name>
        <dbReference type="ChEBI" id="CHEBI:18420"/>
        <label>1</label>
        <note>catalytic</note>
    </ligand>
</feature>
<dbReference type="PROSITE" id="PS00629">
    <property type="entry name" value="IMP_1"/>
    <property type="match status" value="1"/>
</dbReference>
<dbReference type="InterPro" id="IPR000760">
    <property type="entry name" value="Inositol_monophosphatase-like"/>
</dbReference>
<feature type="binding site" evidence="10">
    <location>
        <position position="201"/>
    </location>
    <ligand>
        <name>Mg(2+)</name>
        <dbReference type="ChEBI" id="CHEBI:18420"/>
        <label>1</label>
        <note>catalytic</note>
    </ligand>
</feature>
<dbReference type="FunFam" id="3.30.540.10:FF:000027">
    <property type="entry name" value="Fructose-1,6-bisphosphatase/inositol-1-monophosphatase"/>
    <property type="match status" value="1"/>
</dbReference>
<comment type="subunit">
    <text evidence="3">Homodimer.</text>
</comment>
<evidence type="ECO:0000256" key="10">
    <source>
        <dbReference type="PIRSR" id="PIRSR600760-2"/>
    </source>
</evidence>
<dbReference type="Pfam" id="PF00459">
    <property type="entry name" value="Inositol_P"/>
    <property type="match status" value="1"/>
</dbReference>
<protein>
    <recommendedName>
        <fullName evidence="4">fructose-bisphosphatase</fullName>
        <ecNumber evidence="4">3.1.3.11</ecNumber>
    </recommendedName>
</protein>
<dbReference type="AlphaFoldDB" id="A0A832T7M0"/>
<feature type="binding site" evidence="10">
    <location>
        <position position="87"/>
    </location>
    <ligand>
        <name>Mg(2+)</name>
        <dbReference type="ChEBI" id="CHEBI:18420"/>
        <label>1</label>
        <note>catalytic</note>
    </ligand>
</feature>
<comment type="similarity">
    <text evidence="9">Belongs to the inositol monophosphatase superfamily. FBPase class 4 family.</text>
</comment>
<evidence type="ECO:0000256" key="3">
    <source>
        <dbReference type="ARBA" id="ARBA00011738"/>
    </source>
</evidence>
<dbReference type="NCBIfam" id="NF009321">
    <property type="entry name" value="PRK12676.1"/>
    <property type="match status" value="1"/>
</dbReference>
<keyword evidence="5 10" id="KW-0479">Metal-binding</keyword>
<evidence type="ECO:0000256" key="9">
    <source>
        <dbReference type="ARBA" id="ARBA00038103"/>
    </source>
</evidence>
<proteinExistence type="inferred from homology"/>
<name>A0A832T7M0_PYRHR</name>
<feature type="binding site" evidence="10">
    <location>
        <position position="86"/>
    </location>
    <ligand>
        <name>Mg(2+)</name>
        <dbReference type="ChEBI" id="CHEBI:18420"/>
        <label>1</label>
        <note>catalytic</note>
    </ligand>
</feature>
<comment type="caution">
    <text evidence="11">The sequence shown here is derived from an EMBL/GenBank/DDBJ whole genome shotgun (WGS) entry which is preliminary data.</text>
</comment>
<evidence type="ECO:0000256" key="1">
    <source>
        <dbReference type="ARBA" id="ARBA00001273"/>
    </source>
</evidence>
<comment type="cofactor">
    <cofactor evidence="2 10">
        <name>Mg(2+)</name>
        <dbReference type="ChEBI" id="CHEBI:18420"/>
    </cofactor>
</comment>
<dbReference type="OMA" id="YIICKEA"/>
<dbReference type="GO" id="GO:0046872">
    <property type="term" value="F:metal ion binding"/>
    <property type="evidence" value="ECO:0007669"/>
    <property type="project" value="UniProtKB-KW"/>
</dbReference>
<dbReference type="PRINTS" id="PR00377">
    <property type="entry name" value="IMPHPHTASES"/>
</dbReference>
<evidence type="ECO:0000256" key="7">
    <source>
        <dbReference type="ARBA" id="ARBA00022842"/>
    </source>
</evidence>
<sequence>MSVKTWRKIAIDIIRDFDHNIMPLFGNPKASETISISPSGDETKVVDKVAENIIISKFKDLGVNVVSEEIGRIDQGSDYTVVVDPLDGSYNFINGIPFFAVSVAIFHEKDPIYAFIYEPIVERLYEGIPGKGSYLNGEKIKVRELAEKPSISFYTKGKGTKIIDKVKRTRTLGAIALELAYLARGALDAVVDIRNYLRPTDIAAGVVIAREAGAIVKDLDGKDVEITFSATEKVNIIAANNEELLETILRSIEK</sequence>
<dbReference type="GO" id="GO:0007165">
    <property type="term" value="P:signal transduction"/>
    <property type="evidence" value="ECO:0007669"/>
    <property type="project" value="TreeGrafter"/>
</dbReference>
<dbReference type="RefSeq" id="WP_010885959.1">
    <property type="nucleotide sequence ID" value="NZ_DUJN01000007.1"/>
</dbReference>
<feature type="binding site" evidence="10">
    <location>
        <position position="68"/>
    </location>
    <ligand>
        <name>Mg(2+)</name>
        <dbReference type="ChEBI" id="CHEBI:18420"/>
        <label>1</label>
        <note>catalytic</note>
    </ligand>
</feature>
<keyword evidence="8" id="KW-0119">Carbohydrate metabolism</keyword>
<dbReference type="CDD" id="cd01515">
    <property type="entry name" value="Arch_FBPase_1"/>
    <property type="match status" value="1"/>
</dbReference>
<keyword evidence="6 11" id="KW-0378">Hydrolase</keyword>
<dbReference type="EMBL" id="DUJN01000007">
    <property type="protein sequence ID" value="HII61733.1"/>
    <property type="molecule type" value="Genomic_DNA"/>
</dbReference>
<keyword evidence="7 10" id="KW-0460">Magnesium</keyword>
<dbReference type="GO" id="GO:0042132">
    <property type="term" value="F:fructose 1,6-bisphosphate 1-phosphatase activity"/>
    <property type="evidence" value="ECO:0007669"/>
    <property type="project" value="UniProtKB-EC"/>
</dbReference>
<evidence type="ECO:0000256" key="8">
    <source>
        <dbReference type="ARBA" id="ARBA00023277"/>
    </source>
</evidence>
<comment type="catalytic activity">
    <reaction evidence="1">
        <text>beta-D-fructose 1,6-bisphosphate + H2O = beta-D-fructose 6-phosphate + phosphate</text>
        <dbReference type="Rhea" id="RHEA:11064"/>
        <dbReference type="ChEBI" id="CHEBI:15377"/>
        <dbReference type="ChEBI" id="CHEBI:32966"/>
        <dbReference type="ChEBI" id="CHEBI:43474"/>
        <dbReference type="ChEBI" id="CHEBI:57634"/>
        <dbReference type="EC" id="3.1.3.11"/>
    </reaction>
</comment>
<dbReference type="PANTHER" id="PTHR20854">
    <property type="entry name" value="INOSITOL MONOPHOSPHATASE"/>
    <property type="match status" value="1"/>
</dbReference>
<evidence type="ECO:0000313" key="11">
    <source>
        <dbReference type="EMBL" id="HII61733.1"/>
    </source>
</evidence>
<evidence type="ECO:0000256" key="4">
    <source>
        <dbReference type="ARBA" id="ARBA00013093"/>
    </source>
</evidence>
<dbReference type="Gene3D" id="3.30.540.10">
    <property type="entry name" value="Fructose-1,6-Bisphosphatase, subunit A, domain 1"/>
    <property type="match status" value="1"/>
</dbReference>
<dbReference type="GO" id="GO:0008934">
    <property type="term" value="F:inositol monophosphate 1-phosphatase activity"/>
    <property type="evidence" value="ECO:0007669"/>
    <property type="project" value="TreeGrafter"/>
</dbReference>
<accession>A0A832T7M0</accession>
<dbReference type="InterPro" id="IPR020583">
    <property type="entry name" value="Inositol_monoP_metal-BS"/>
</dbReference>
<reference evidence="11" key="1">
    <citation type="journal article" date="2020" name="bioRxiv">
        <title>A rank-normalized archaeal taxonomy based on genome phylogeny resolves widespread incomplete and uneven classifications.</title>
        <authorList>
            <person name="Rinke C."/>
            <person name="Chuvochina M."/>
            <person name="Mussig A.J."/>
            <person name="Chaumeil P.-A."/>
            <person name="Waite D.W."/>
            <person name="Whitman W.B."/>
            <person name="Parks D.H."/>
            <person name="Hugenholtz P."/>
        </authorList>
    </citation>
    <scope>NUCLEOTIDE SEQUENCE</scope>
    <source>
        <strain evidence="11">UBA8834</strain>
    </source>
</reference>
<dbReference type="EC" id="3.1.3.11" evidence="4"/>
<dbReference type="PANTHER" id="PTHR20854:SF4">
    <property type="entry name" value="INOSITOL-1-MONOPHOSPHATASE-RELATED"/>
    <property type="match status" value="1"/>
</dbReference>
<dbReference type="FunFam" id="3.40.190.80:FF:000020">
    <property type="entry name" value="Fructose-1,6-bisphosphatase/inositol-1-monophosphatase"/>
    <property type="match status" value="1"/>
</dbReference>